<reference evidence="1 2" key="1">
    <citation type="journal article" date="2013" name="Mar. Genomics">
        <title>Expression of sulfatases in Rhodopirellula baltica and the diversity of sulfatases in the genus Rhodopirellula.</title>
        <authorList>
            <person name="Wegner C.E."/>
            <person name="Richter-Heitmann T."/>
            <person name="Klindworth A."/>
            <person name="Klockow C."/>
            <person name="Richter M."/>
            <person name="Achstetter T."/>
            <person name="Glockner F.O."/>
            <person name="Harder J."/>
        </authorList>
    </citation>
    <scope>NUCLEOTIDE SEQUENCE [LARGE SCALE GENOMIC DNA]</scope>
    <source>
        <strain evidence="1 2">SM1</strain>
    </source>
</reference>
<proteinExistence type="predicted"/>
<accession>M5RJF0</accession>
<name>M5RJF0_9BACT</name>
<organism evidence="1 2">
    <name type="scientific">Rhodopirellula maiorica SM1</name>
    <dbReference type="NCBI Taxonomy" id="1265738"/>
    <lineage>
        <taxon>Bacteria</taxon>
        <taxon>Pseudomonadati</taxon>
        <taxon>Planctomycetota</taxon>
        <taxon>Planctomycetia</taxon>
        <taxon>Pirellulales</taxon>
        <taxon>Pirellulaceae</taxon>
        <taxon>Novipirellula</taxon>
    </lineage>
</organism>
<evidence type="ECO:0000313" key="2">
    <source>
        <dbReference type="Proteomes" id="UP000011991"/>
    </source>
</evidence>
<keyword evidence="2" id="KW-1185">Reference proteome</keyword>
<dbReference type="EMBL" id="ANOG01000527">
    <property type="protein sequence ID" value="EMI19425.1"/>
    <property type="molecule type" value="Genomic_DNA"/>
</dbReference>
<sequence length="146" mass="16443">MIIWQNDSQARDGLVFNYFADNHFANFHCSVVKASLRPDLGRDVPPRPMGWGRCDRTADKSKVLKLNYERFARCIGAKRPATLGNNILTIKTELGPNIVAPRSAGEEPQQAGVYFLFEHKSQPTIDSRCSTGKVAERYPTRSKCTR</sequence>
<gene>
    <name evidence="1" type="ORF">RMSM_03643</name>
</gene>
<dbReference type="AlphaFoldDB" id="M5RJF0"/>
<evidence type="ECO:0000313" key="1">
    <source>
        <dbReference type="EMBL" id="EMI19425.1"/>
    </source>
</evidence>
<protein>
    <submittedName>
        <fullName evidence="1">Uncharacterized protein</fullName>
    </submittedName>
</protein>
<dbReference type="Proteomes" id="UP000011991">
    <property type="component" value="Unassembled WGS sequence"/>
</dbReference>
<comment type="caution">
    <text evidence="1">The sequence shown here is derived from an EMBL/GenBank/DDBJ whole genome shotgun (WGS) entry which is preliminary data.</text>
</comment>